<protein>
    <submittedName>
        <fullName evidence="1">Uncharacterized protein</fullName>
    </submittedName>
</protein>
<dbReference type="Proteomes" id="UP000828048">
    <property type="component" value="Chromosome 1"/>
</dbReference>
<keyword evidence="2" id="KW-1185">Reference proteome</keyword>
<evidence type="ECO:0000313" key="1">
    <source>
        <dbReference type="EMBL" id="KAH7842444.1"/>
    </source>
</evidence>
<comment type="caution">
    <text evidence="1">The sequence shown here is derived from an EMBL/GenBank/DDBJ whole genome shotgun (WGS) entry which is preliminary data.</text>
</comment>
<dbReference type="EMBL" id="CM037151">
    <property type="protein sequence ID" value="KAH7842444.1"/>
    <property type="molecule type" value="Genomic_DNA"/>
</dbReference>
<organism evidence="1 2">
    <name type="scientific">Vaccinium darrowii</name>
    <dbReference type="NCBI Taxonomy" id="229202"/>
    <lineage>
        <taxon>Eukaryota</taxon>
        <taxon>Viridiplantae</taxon>
        <taxon>Streptophyta</taxon>
        <taxon>Embryophyta</taxon>
        <taxon>Tracheophyta</taxon>
        <taxon>Spermatophyta</taxon>
        <taxon>Magnoliopsida</taxon>
        <taxon>eudicotyledons</taxon>
        <taxon>Gunneridae</taxon>
        <taxon>Pentapetalae</taxon>
        <taxon>asterids</taxon>
        <taxon>Ericales</taxon>
        <taxon>Ericaceae</taxon>
        <taxon>Vaccinioideae</taxon>
        <taxon>Vaccinieae</taxon>
        <taxon>Vaccinium</taxon>
    </lineage>
</organism>
<accession>A0ACB7XNE4</accession>
<gene>
    <name evidence="1" type="ORF">Vadar_005365</name>
</gene>
<sequence>MAEISVSAALFSVEQVLFSLGQLPVNDQKAVQKDVEHLDVCLRTLGANLADMDGNEGSEQLRERVKQIRDVAFNIEDVLAEYMYNVSHRFHRHRISDKYDELAYAFKFWNPLSSVHELVSKIAGVKTEINSIVELDQLRFPNGSTRTSGSTSRQQVAPYIPGYEEIVGFKEHVEALICQLTSQESRIITISVVGPGGSGKTTIVKNVYESKRIKRRFDCRAWVQVSQSLDIEELFGSMLKQFCESRKKPIPGTNTHDKLRRYLQGKRYVLVLDDIWRKEHWESIHKVFPRGSKGNRIIVTTQNSNVASFCAELPDFIHNLTALPQPAAWDLFCKKAFQPTNGQCPRELEDLSQKIVKRCEGLPLAIVAVGSLLSKKNKLPLEWKKVHDSLGFEIGSHSDLSTISKILLPRYTDLPTHLKNCFLYFCVFPEDYPIDCMTLVRLWIAEGFVSRNGGETAEEVAERYLNELIERNLVHATRLDFDGQARYCRVLYLVRGFIIRKSEEVNFFSQIRERDACPNKKIRRVSIDNGCSILSQSMDLTSVRSAFLFKRGNVSASAIEDILRASKFVRVLDLRDAPLDKFPEAILLLNLLRYLCLRNTKIKEIPNYIKKLSYLETLDLKHTRVTTLPKGIFQLCNLRHLLIYWYRLMKYATWDFVVGVKIASGISGLTNLQKLSLIKSDKHHEIVKELGALTQLRKLGLVDLRRDGGKCLCASVEKMKHLSTLDVSSTNMDEFLDLDYMQSPPPHLQRLYLKGRLQQFPGWISKLDNLFRIHLKWSRLQNSPLHALQELPNLLELEMVDAFTGDELVFEAGGFKKLKILHIKQFEQLNRVEVEQGAMPMLQKLSLWKCMKLEMLPLGIDNLTQIEELLLCDMPVEFTNRLQQNHEDHEMVRHIRCIKYFVLQADGCWPLENPS</sequence>
<proteinExistence type="predicted"/>
<reference evidence="1 2" key="1">
    <citation type="journal article" date="2021" name="Hortic Res">
        <title>High-quality reference genome and annotation aids understanding of berry development for evergreen blueberry (Vaccinium darrowii).</title>
        <authorList>
            <person name="Yu J."/>
            <person name="Hulse-Kemp A.M."/>
            <person name="Babiker E."/>
            <person name="Staton M."/>
        </authorList>
    </citation>
    <scope>NUCLEOTIDE SEQUENCE [LARGE SCALE GENOMIC DNA]</scope>
    <source>
        <strain evidence="2">cv. NJ 8807/NJ 8810</strain>
        <tissue evidence="1">Young leaf</tissue>
    </source>
</reference>
<name>A0ACB7XNE4_9ERIC</name>
<evidence type="ECO:0000313" key="2">
    <source>
        <dbReference type="Proteomes" id="UP000828048"/>
    </source>
</evidence>